<evidence type="ECO:0000313" key="7">
    <source>
        <dbReference type="EnsemblPlants" id="TraesCS6D02G380700.1"/>
    </source>
</evidence>
<evidence type="ECO:0000256" key="1">
    <source>
        <dbReference type="ARBA" id="ARBA00022729"/>
    </source>
</evidence>
<dbReference type="Gene3D" id="1.20.140.40">
    <property type="entry name" value="Invertase/pectin methylesterase inhibitor family protein"/>
    <property type="match status" value="1"/>
</dbReference>
<dbReference type="SMR" id="A0A3B6QP80"/>
<dbReference type="NCBIfam" id="TIGR01614">
    <property type="entry name" value="PME_inhib"/>
    <property type="match status" value="1"/>
</dbReference>
<dbReference type="Gramene" id="TraesCS6D02G380700.1">
    <property type="protein sequence ID" value="TraesCS6D02G380700.1"/>
    <property type="gene ID" value="TraesCS6D02G380700"/>
</dbReference>
<evidence type="ECO:0000259" key="6">
    <source>
        <dbReference type="SMART" id="SM00856"/>
    </source>
</evidence>
<name>A0A3B6QP80_WHEAT</name>
<organism evidence="7">
    <name type="scientific">Triticum aestivum</name>
    <name type="common">Wheat</name>
    <dbReference type="NCBI Taxonomy" id="4565"/>
    <lineage>
        <taxon>Eukaryota</taxon>
        <taxon>Viridiplantae</taxon>
        <taxon>Streptophyta</taxon>
        <taxon>Embryophyta</taxon>
        <taxon>Tracheophyta</taxon>
        <taxon>Spermatophyta</taxon>
        <taxon>Magnoliopsida</taxon>
        <taxon>Liliopsida</taxon>
        <taxon>Poales</taxon>
        <taxon>Poaceae</taxon>
        <taxon>BOP clade</taxon>
        <taxon>Pooideae</taxon>
        <taxon>Triticodae</taxon>
        <taxon>Triticeae</taxon>
        <taxon>Triticinae</taxon>
        <taxon>Triticum</taxon>
    </lineage>
</organism>
<accession>A0A3B6QP80</accession>
<dbReference type="GO" id="GO:0009827">
    <property type="term" value="P:plant-type cell wall modification"/>
    <property type="evidence" value="ECO:0000318"/>
    <property type="project" value="GO_Central"/>
</dbReference>
<feature type="domain" description="Pectinesterase inhibitor" evidence="6">
    <location>
        <begin position="64"/>
        <end position="203"/>
    </location>
</feature>
<dbReference type="InterPro" id="IPR035513">
    <property type="entry name" value="Invertase/methylesterase_inhib"/>
</dbReference>
<proteinExistence type="inferred from homology"/>
<feature type="compositionally biased region" description="Basic and acidic residues" evidence="4">
    <location>
        <begin position="21"/>
        <end position="33"/>
    </location>
</feature>
<dbReference type="Proteomes" id="UP000019116">
    <property type="component" value="Chromosome 6D"/>
</dbReference>
<comment type="similarity">
    <text evidence="3">Belongs to the PMEI family.</text>
</comment>
<dbReference type="PANTHER" id="PTHR35357:SF24">
    <property type="entry name" value="OS04G0587200 PROTEIN"/>
    <property type="match status" value="1"/>
</dbReference>
<keyword evidence="8" id="KW-1185">Reference proteome</keyword>
<keyword evidence="5" id="KW-0472">Membrane</keyword>
<keyword evidence="1" id="KW-0732">Signal</keyword>
<dbReference type="PaxDb" id="4565-Traes_6AL_8FC291D43.1"/>
<dbReference type="PANTHER" id="PTHR35357">
    <property type="entry name" value="OS02G0537100 PROTEIN"/>
    <property type="match status" value="1"/>
</dbReference>
<evidence type="ECO:0000256" key="2">
    <source>
        <dbReference type="ARBA" id="ARBA00023157"/>
    </source>
</evidence>
<keyword evidence="5" id="KW-0812">Transmembrane</keyword>
<dbReference type="EnsemblPlants" id="TraesCS6D02G380700.1">
    <property type="protein sequence ID" value="TraesCS6D02G380700.1"/>
    <property type="gene ID" value="TraesCS6D02G380700"/>
</dbReference>
<dbReference type="AlphaFoldDB" id="A0A3B6QP80"/>
<dbReference type="SUPFAM" id="SSF101148">
    <property type="entry name" value="Plant invertase/pectin methylesterase inhibitor"/>
    <property type="match status" value="1"/>
</dbReference>
<protein>
    <recommendedName>
        <fullName evidence="6">Pectinesterase inhibitor domain-containing protein</fullName>
    </recommendedName>
</protein>
<evidence type="ECO:0000313" key="8">
    <source>
        <dbReference type="Proteomes" id="UP000019116"/>
    </source>
</evidence>
<keyword evidence="2" id="KW-1015">Disulfide bond</keyword>
<feature type="transmembrane region" description="Helical" evidence="5">
    <location>
        <begin position="47"/>
        <end position="69"/>
    </location>
</feature>
<evidence type="ECO:0000256" key="5">
    <source>
        <dbReference type="SAM" id="Phobius"/>
    </source>
</evidence>
<dbReference type="InterPro" id="IPR006501">
    <property type="entry name" value="Pectinesterase_inhib_dom"/>
</dbReference>
<reference evidence="7" key="1">
    <citation type="submission" date="2018-08" db="EMBL/GenBank/DDBJ databases">
        <authorList>
            <person name="Rossello M."/>
        </authorList>
    </citation>
    <scope>NUCLEOTIDE SEQUENCE [LARGE SCALE GENOMIC DNA]</scope>
    <source>
        <strain evidence="7">cv. Chinese Spring</strain>
    </source>
</reference>
<feature type="region of interest" description="Disordered" evidence="4">
    <location>
        <begin position="1"/>
        <end position="33"/>
    </location>
</feature>
<keyword evidence="5" id="KW-1133">Transmembrane helix</keyword>
<dbReference type="Gramene" id="TraesSYM6D03G03742150.1">
    <property type="protein sequence ID" value="TraesSYM6D03G03742150.1"/>
    <property type="gene ID" value="TraesSYM6D03G03742150"/>
</dbReference>
<dbReference type="GO" id="GO:0009505">
    <property type="term" value="C:plant-type cell wall"/>
    <property type="evidence" value="ECO:0000318"/>
    <property type="project" value="GO_Central"/>
</dbReference>
<dbReference type="Gramene" id="TraesLDM6D03G03798580.1">
    <property type="protein sequence ID" value="TraesLDM6D03G03798580.1"/>
    <property type="gene ID" value="TraesLDM6D03G03798580"/>
</dbReference>
<dbReference type="OrthoDB" id="679957at2759"/>
<dbReference type="SMART" id="SM00856">
    <property type="entry name" value="PMEI"/>
    <property type="match status" value="1"/>
</dbReference>
<dbReference type="Gramene" id="TraesCS6D03G0877500.1">
    <property type="protein sequence ID" value="TraesCS6D03G0877500.1.CDS"/>
    <property type="gene ID" value="TraesCS6D03G0877500"/>
</dbReference>
<evidence type="ECO:0000256" key="3">
    <source>
        <dbReference type="ARBA" id="ARBA00038471"/>
    </source>
</evidence>
<dbReference type="Pfam" id="PF04043">
    <property type="entry name" value="PMEI"/>
    <property type="match status" value="1"/>
</dbReference>
<dbReference type="Gramene" id="TraesWEE_scaffold_119474_01G000100.1">
    <property type="protein sequence ID" value="TraesWEE_scaffold_119474_01G000100.1"/>
    <property type="gene ID" value="TraesWEE_scaffold_119474_01G000100"/>
</dbReference>
<sequence>MYAAGHAPVQNSTTRYRHHGRVETRRGSDRNTDPHTKLFTLLQMQPCVVLLLTLAILPSLVASTTSSLINTTCSKAPNVSYDHCVNVLSADPAGASATDKRRLLIAAAKQTVHSVTSTVHIMSDLIQELNTCIQYYQRMGEFTVGAIDDLRAGRDAGLIYPKLREASDEPLRCDTAFFHGVKKNLMEKENSENKNLAHLASSITFLLFNRRC</sequence>
<dbReference type="GO" id="GO:0004857">
    <property type="term" value="F:enzyme inhibitor activity"/>
    <property type="evidence" value="ECO:0000318"/>
    <property type="project" value="GO_Central"/>
</dbReference>
<evidence type="ECO:0000256" key="4">
    <source>
        <dbReference type="SAM" id="MobiDB-lite"/>
    </source>
</evidence>
<reference evidence="7" key="2">
    <citation type="submission" date="2018-10" db="UniProtKB">
        <authorList>
            <consortium name="EnsemblPlants"/>
        </authorList>
    </citation>
    <scope>IDENTIFICATION</scope>
</reference>